<proteinExistence type="predicted"/>
<evidence type="ECO:0000313" key="5">
    <source>
        <dbReference type="EMBL" id="ATW25512.1"/>
    </source>
</evidence>
<feature type="domain" description="PAS" evidence="1">
    <location>
        <begin position="138"/>
        <end position="211"/>
    </location>
</feature>
<dbReference type="SUPFAM" id="SSF55785">
    <property type="entry name" value="PYP-like sensor domain (PAS domain)"/>
    <property type="match status" value="3"/>
</dbReference>
<feature type="domain" description="PAS" evidence="1">
    <location>
        <begin position="388"/>
        <end position="461"/>
    </location>
</feature>
<dbReference type="InterPro" id="IPR052155">
    <property type="entry name" value="Biofilm_reg_signaling"/>
</dbReference>
<dbReference type="InterPro" id="IPR013656">
    <property type="entry name" value="PAS_4"/>
</dbReference>
<evidence type="ECO:0000259" key="1">
    <source>
        <dbReference type="PROSITE" id="PS50112"/>
    </source>
</evidence>
<dbReference type="EMBL" id="CP017634">
    <property type="protein sequence ID" value="ATW25512.1"/>
    <property type="molecule type" value="Genomic_DNA"/>
</dbReference>
<gene>
    <name evidence="5" type="ORF">DCMF_12690</name>
</gene>
<dbReference type="Proteomes" id="UP000323521">
    <property type="component" value="Chromosome"/>
</dbReference>
<evidence type="ECO:0000259" key="4">
    <source>
        <dbReference type="PROSITE" id="PS51832"/>
    </source>
</evidence>
<evidence type="ECO:0008006" key="7">
    <source>
        <dbReference type="Google" id="ProtNLM"/>
    </source>
</evidence>
<evidence type="ECO:0000259" key="2">
    <source>
        <dbReference type="PROSITE" id="PS50113"/>
    </source>
</evidence>
<dbReference type="SMART" id="SM00471">
    <property type="entry name" value="HDc"/>
    <property type="match status" value="1"/>
</dbReference>
<dbReference type="AlphaFoldDB" id="A0A3G1KSR4"/>
<dbReference type="SMART" id="SM00091">
    <property type="entry name" value="PAS"/>
    <property type="match status" value="4"/>
</dbReference>
<dbReference type="Pfam" id="PF13426">
    <property type="entry name" value="PAS_9"/>
    <property type="match status" value="2"/>
</dbReference>
<dbReference type="InterPro" id="IPR029787">
    <property type="entry name" value="Nucleotide_cyclase"/>
</dbReference>
<dbReference type="CDD" id="cd01949">
    <property type="entry name" value="GGDEF"/>
    <property type="match status" value="1"/>
</dbReference>
<dbReference type="Pfam" id="PF00990">
    <property type="entry name" value="GGDEF"/>
    <property type="match status" value="1"/>
</dbReference>
<dbReference type="Gene3D" id="1.10.3210.10">
    <property type="entry name" value="Hypothetical protein af1432"/>
    <property type="match status" value="1"/>
</dbReference>
<dbReference type="InterPro" id="IPR003607">
    <property type="entry name" value="HD/PDEase_dom"/>
</dbReference>
<dbReference type="Pfam" id="PF13487">
    <property type="entry name" value="HD_5"/>
    <property type="match status" value="1"/>
</dbReference>
<dbReference type="InterPro" id="IPR043128">
    <property type="entry name" value="Rev_trsase/Diguanyl_cyclase"/>
</dbReference>
<dbReference type="PANTHER" id="PTHR44757:SF4">
    <property type="entry name" value="DIGUANYLATE CYCLASE DGCE-RELATED"/>
    <property type="match status" value="1"/>
</dbReference>
<dbReference type="SMART" id="SM00086">
    <property type="entry name" value="PAC"/>
    <property type="match status" value="2"/>
</dbReference>
<reference evidence="5 6" key="1">
    <citation type="submission" date="2016-10" db="EMBL/GenBank/DDBJ databases">
        <title>Complete Genome Sequence of Peptococcaceae strain DCMF.</title>
        <authorList>
            <person name="Edwards R.J."/>
            <person name="Holland S.I."/>
            <person name="Deshpande N.P."/>
            <person name="Wong Y.K."/>
            <person name="Ertan H."/>
            <person name="Manefield M."/>
            <person name="Russell T.L."/>
            <person name="Lee M.J."/>
        </authorList>
    </citation>
    <scope>NUCLEOTIDE SEQUENCE [LARGE SCALE GENOMIC DNA]</scope>
    <source>
        <strain evidence="5 6">DCMF</strain>
    </source>
</reference>
<dbReference type="InterPro" id="IPR000014">
    <property type="entry name" value="PAS"/>
</dbReference>
<protein>
    <recommendedName>
        <fullName evidence="7">PAS domain S-box protein</fullName>
    </recommendedName>
</protein>
<dbReference type="SMART" id="SM00267">
    <property type="entry name" value="GGDEF"/>
    <property type="match status" value="1"/>
</dbReference>
<dbReference type="SUPFAM" id="SSF55073">
    <property type="entry name" value="Nucleotide cyclase"/>
    <property type="match status" value="1"/>
</dbReference>
<dbReference type="SUPFAM" id="SSF109604">
    <property type="entry name" value="HD-domain/PDEase-like"/>
    <property type="match status" value="1"/>
</dbReference>
<feature type="domain" description="GGDEF" evidence="3">
    <location>
        <begin position="547"/>
        <end position="676"/>
    </location>
</feature>
<dbReference type="Gene3D" id="3.30.70.270">
    <property type="match status" value="1"/>
</dbReference>
<dbReference type="RefSeq" id="WP_148134770.1">
    <property type="nucleotide sequence ID" value="NZ_CP017634.1"/>
</dbReference>
<accession>A0A3G1KSR4</accession>
<dbReference type="CDD" id="cd00130">
    <property type="entry name" value="PAS"/>
    <property type="match status" value="3"/>
</dbReference>
<dbReference type="NCBIfam" id="TIGR00229">
    <property type="entry name" value="sensory_box"/>
    <property type="match status" value="3"/>
</dbReference>
<dbReference type="Gene3D" id="3.30.450.20">
    <property type="entry name" value="PAS domain"/>
    <property type="match status" value="4"/>
</dbReference>
<dbReference type="InterPro" id="IPR037522">
    <property type="entry name" value="HD_GYP_dom"/>
</dbReference>
<keyword evidence="6" id="KW-1185">Reference proteome</keyword>
<dbReference type="Pfam" id="PF08448">
    <property type="entry name" value="PAS_4"/>
    <property type="match status" value="2"/>
</dbReference>
<feature type="domain" description="HD-GYP" evidence="4">
    <location>
        <begin position="667"/>
        <end position="862"/>
    </location>
</feature>
<dbReference type="KEGG" id="fwa:DCMF_12690"/>
<dbReference type="InterPro" id="IPR000160">
    <property type="entry name" value="GGDEF_dom"/>
</dbReference>
<dbReference type="PANTHER" id="PTHR44757">
    <property type="entry name" value="DIGUANYLATE CYCLASE DGCP"/>
    <property type="match status" value="1"/>
</dbReference>
<feature type="domain" description="PAC" evidence="2">
    <location>
        <begin position="466"/>
        <end position="518"/>
    </location>
</feature>
<dbReference type="InterPro" id="IPR001610">
    <property type="entry name" value="PAC"/>
</dbReference>
<dbReference type="PROSITE" id="PS50113">
    <property type="entry name" value="PAC"/>
    <property type="match status" value="1"/>
</dbReference>
<dbReference type="InterPro" id="IPR000700">
    <property type="entry name" value="PAS-assoc_C"/>
</dbReference>
<dbReference type="NCBIfam" id="TIGR00254">
    <property type="entry name" value="GGDEF"/>
    <property type="match status" value="1"/>
</dbReference>
<organism evidence="5 6">
    <name type="scientific">Formimonas warabiya</name>
    <dbReference type="NCBI Taxonomy" id="1761012"/>
    <lineage>
        <taxon>Bacteria</taxon>
        <taxon>Bacillati</taxon>
        <taxon>Bacillota</taxon>
        <taxon>Clostridia</taxon>
        <taxon>Eubacteriales</taxon>
        <taxon>Peptococcaceae</taxon>
        <taxon>Candidatus Formimonas</taxon>
    </lineage>
</organism>
<sequence>MKENIAMEVLKQAPFGYAYHELLFNDRGQPEDYIFLDINHAFEEMTGLIGAEIIGKRVTQVLPGIRNGNFDWVDFYAKVALAGERREFTQYAEPLGRWYKVTAFSPEKGYFATLFQETTGEIAQIQELEKQKKEIEKISSDLKIIFNSTQDAMFLARIEKGDIRYIMNNTAHQKLTGYTPEEINEKTPEELLGLEMGKSLKKGYLKAVEEKHPIELEETLAFPNGTRTWHTVFTPVLEEGEVKYIVCSRKDITLQKKAEKEREYHFRRLQAMFEEHAAIMLLIEPATGKIVDANPAACAFYGYTRKELLSLQIQDLNMLSEEEVEKRRLLALKKRQRYFLFPHRLHSGEIRLVDVYSCPVTHYDGQMLFSIIFDVTDRERYKEELYREKQLLHTTLLSIGDGVVTTDSEGRIILMNKFAQEITGWGEKEASGKPFAQVFKLISEDTGEEVENPVARVFLTEKIIGLANHTALITKDGRQVSIADSAAPIRDEKGKIFGVVMVFRDVTQEKEHQGKILYMSYHDSLTGLYNRRFMEERIMKLDTSLEQPIAVIMGDVNGLKLTNDVFGHEVGDRLLQKTADAIKENCRQEDIIARWGGDEFLILLPRSTAENAENIIKRIKDSCVVKSDGPMQVSVSFGFAVKTKKEDLLQVIKEAEERMYRQKLMEGKSYRNSIINTLLATLAEKNLETEEHAERLRDYCQAMAKEIKLSAKELDELALLAVLHDIGKVGIEGSILQKPGLLNSEEWEEMKKHPEIGFRIAQNAPELSAVAEYILFHHERWDGKGYPKGLKGEDIPLLCRILAVTDAYDAMVSDRPYRKAMSREEALLEIKKNAGAQFDPEVTNVFIRMLGVENIRVHAKRGEEKDGLRGTSMIRQNKIKS</sequence>
<dbReference type="PROSITE" id="PS50887">
    <property type="entry name" value="GGDEF"/>
    <property type="match status" value="1"/>
</dbReference>
<feature type="domain" description="PAS" evidence="1">
    <location>
        <begin position="265"/>
        <end position="310"/>
    </location>
</feature>
<dbReference type="CDD" id="cd00077">
    <property type="entry name" value="HDc"/>
    <property type="match status" value="1"/>
</dbReference>
<evidence type="ECO:0000259" key="3">
    <source>
        <dbReference type="PROSITE" id="PS50887"/>
    </source>
</evidence>
<dbReference type="PROSITE" id="PS51832">
    <property type="entry name" value="HD_GYP"/>
    <property type="match status" value="1"/>
</dbReference>
<evidence type="ECO:0000313" key="6">
    <source>
        <dbReference type="Proteomes" id="UP000323521"/>
    </source>
</evidence>
<name>A0A3G1KSR4_FORW1</name>
<dbReference type="InterPro" id="IPR035965">
    <property type="entry name" value="PAS-like_dom_sf"/>
</dbReference>
<dbReference type="PROSITE" id="PS50112">
    <property type="entry name" value="PAS"/>
    <property type="match status" value="3"/>
</dbReference>
<dbReference type="OrthoDB" id="9798833at2"/>